<accession>A0A8J3NFZ7</accession>
<dbReference type="InterPro" id="IPR050051">
    <property type="entry name" value="EccE_dom"/>
</dbReference>
<protein>
    <recommendedName>
        <fullName evidence="3">Type VII secretion system protein EccE domain-containing protein</fullName>
    </recommendedName>
</protein>
<dbReference type="AlphaFoldDB" id="A0A8J3NFZ7"/>
<gene>
    <name evidence="4" type="ORF">Aru02nite_67210</name>
</gene>
<evidence type="ECO:0000256" key="2">
    <source>
        <dbReference type="SAM" id="Phobius"/>
    </source>
</evidence>
<reference evidence="4" key="1">
    <citation type="submission" date="2021-01" db="EMBL/GenBank/DDBJ databases">
        <title>Whole genome shotgun sequence of Actinocatenispora rupis NBRC 107355.</title>
        <authorList>
            <person name="Komaki H."/>
            <person name="Tamura T."/>
        </authorList>
    </citation>
    <scope>NUCLEOTIDE SEQUENCE</scope>
    <source>
        <strain evidence="4">NBRC 107355</strain>
    </source>
</reference>
<feature type="compositionally biased region" description="Basic and acidic residues" evidence="1">
    <location>
        <begin position="592"/>
        <end position="606"/>
    </location>
</feature>
<feature type="transmembrane region" description="Helical" evidence="2">
    <location>
        <begin position="54"/>
        <end position="72"/>
    </location>
</feature>
<comment type="caution">
    <text evidence="4">The sequence shown here is derived from an EMBL/GenBank/DDBJ whole genome shotgun (WGS) entry which is preliminary data.</text>
</comment>
<keyword evidence="5" id="KW-1185">Reference proteome</keyword>
<name>A0A8J3NFZ7_9ACTN</name>
<feature type="region of interest" description="Disordered" evidence="1">
    <location>
        <begin position="1"/>
        <end position="22"/>
    </location>
</feature>
<feature type="domain" description="Type VII secretion system protein EccE" evidence="3">
    <location>
        <begin position="204"/>
        <end position="298"/>
    </location>
</feature>
<evidence type="ECO:0000256" key="1">
    <source>
        <dbReference type="SAM" id="MobiDB-lite"/>
    </source>
</evidence>
<evidence type="ECO:0000259" key="3">
    <source>
        <dbReference type="Pfam" id="PF11203"/>
    </source>
</evidence>
<dbReference type="EMBL" id="BOMB01000048">
    <property type="protein sequence ID" value="GID15832.1"/>
    <property type="molecule type" value="Genomic_DNA"/>
</dbReference>
<dbReference type="Pfam" id="PF11203">
    <property type="entry name" value="EccE"/>
    <property type="match status" value="1"/>
</dbReference>
<evidence type="ECO:0000313" key="4">
    <source>
        <dbReference type="EMBL" id="GID15832.1"/>
    </source>
</evidence>
<organism evidence="4 5">
    <name type="scientific">Actinocatenispora rupis</name>
    <dbReference type="NCBI Taxonomy" id="519421"/>
    <lineage>
        <taxon>Bacteria</taxon>
        <taxon>Bacillati</taxon>
        <taxon>Actinomycetota</taxon>
        <taxon>Actinomycetes</taxon>
        <taxon>Micromonosporales</taxon>
        <taxon>Micromonosporaceae</taxon>
        <taxon>Actinocatenispora</taxon>
    </lineage>
</organism>
<evidence type="ECO:0000313" key="5">
    <source>
        <dbReference type="Proteomes" id="UP000612808"/>
    </source>
</evidence>
<proteinExistence type="predicted"/>
<feature type="region of interest" description="Disordered" evidence="1">
    <location>
        <begin position="592"/>
        <end position="612"/>
    </location>
</feature>
<keyword evidence="2" id="KW-0472">Membrane</keyword>
<keyword evidence="2" id="KW-0812">Transmembrane</keyword>
<feature type="transmembrane region" description="Helical" evidence="2">
    <location>
        <begin position="31"/>
        <end position="48"/>
    </location>
</feature>
<sequence length="612" mass="63799">MDDRLAGGTAGPAVPPLRALPGGRRRRTGPLLAQLVVVEVAAFAVAVAVGRVAWLLPVVAAVAVAVTALLLGRWRGRWWYQQIPLRWRFRRWGGTARQGEPRRAALRELAPELRVVDVTERDATFGLAYDGEGWFAAVAVDGGDALPLRELSALVDGGLSTLQVVTRVAPAPTPRLTTWAPAAQSYQDVGARLAGQVPPALAGTYVCVRLDVVDAVDAAASRGGGPAGVRRALAAALRRVGRTLSTSDVPHRTLGADELLAVLTSTLGLGPLAAGGRRTAQTWDRFTADGYAQVSYQVTGWPPRGGRTGALLSAGPAAWTTVALVLGPRTDLVGPAEVPLRGYVRLGAPPDALAAATEALAHSAELHGITVRRLDGEQGPAAYATVPTGGSPAVGTAAHACPVGALDALAPPVPRGGVLLGRDPDQKPVLVDVFRHRPTRLVLVGGIWPTRLVLLRCLAVGARVVSSPGQPDWVSLGRWATGVDHCVLPPATVLPPHPAAPVLVSVDPTGMAPPPVAWQTTAVTCTRPTAALLAGTDLVVTGKLLPADAQLVAGTYGLSAESTNLLSRMYDDMVAVVEPGSVRFAWPTPTPVEREVLTPPRQERPALGRPPR</sequence>
<dbReference type="Proteomes" id="UP000612808">
    <property type="component" value="Unassembled WGS sequence"/>
</dbReference>
<keyword evidence="2" id="KW-1133">Transmembrane helix</keyword>